<sequence length="288" mass="31669">MLRRLHACSRIGRQAAAIAIFGGSCLTCSYSEGRIYSSGEILGRGVRLEFWKAKHPNIVILDLDHEIVRLGMTRVRKAECEGENFIHDANAIMRTVVNFALAELPKNDDIVVTTSEGHQCKGSELACLIYGVSMATSPVIQRELQQVLRDVLPSDSVLSCVQIEQGRNGCYKFLASTSPDTIEDHEILVLIPEISDVECVIGFIHYLAQHGVEKDKITVATLVIHREAADKFCQVCKETRLVTASFDAAKGSDGYIVPGIGNFEERYASLVSDTSCDNQDLSCSSQSR</sequence>
<dbReference type="PROSITE" id="PS51257">
    <property type="entry name" value="PROKAR_LIPOPROTEIN"/>
    <property type="match status" value="1"/>
</dbReference>
<accession>A0A024FW96</accession>
<dbReference type="Proteomes" id="UP000053237">
    <property type="component" value="Unassembled WGS sequence"/>
</dbReference>
<dbReference type="Pfam" id="PF14681">
    <property type="entry name" value="UPRTase"/>
    <property type="match status" value="1"/>
</dbReference>
<comment type="caution">
    <text evidence="2">The sequence shown here is derived from an EMBL/GenBank/DDBJ whole genome shotgun (WGS) entry which is preliminary data.</text>
</comment>
<evidence type="ECO:0000259" key="1">
    <source>
        <dbReference type="Pfam" id="PF14681"/>
    </source>
</evidence>
<reference evidence="2 3" key="1">
    <citation type="submission" date="2012-05" db="EMBL/GenBank/DDBJ databases">
        <title>Recombination and specialization in a pathogen metapopulation.</title>
        <authorList>
            <person name="Gardiner A."/>
            <person name="Kemen E."/>
            <person name="Schultz-Larsen T."/>
            <person name="MacLean D."/>
            <person name="Van Oosterhout C."/>
            <person name="Jones J.D.G."/>
        </authorList>
    </citation>
    <scope>NUCLEOTIDE SEQUENCE [LARGE SCALE GENOMIC DNA]</scope>
    <source>
        <strain evidence="2 3">Ac Nc2</strain>
    </source>
</reference>
<dbReference type="InterPro" id="IPR000836">
    <property type="entry name" value="PRTase_dom"/>
</dbReference>
<evidence type="ECO:0000313" key="3">
    <source>
        <dbReference type="Proteomes" id="UP000053237"/>
    </source>
</evidence>
<dbReference type="InterPro" id="IPR029057">
    <property type="entry name" value="PRTase-like"/>
</dbReference>
<dbReference type="AlphaFoldDB" id="A0A024FW96"/>
<protein>
    <recommendedName>
        <fullName evidence="1">Phosphoribosyltransferase domain-containing protein</fullName>
    </recommendedName>
</protein>
<name>A0A024FW96_9STRA</name>
<dbReference type="STRING" id="65357.A0A024FW96"/>
<gene>
    <name evidence="2" type="ORF">BN9_120510</name>
</gene>
<dbReference type="InParanoid" id="A0A024FW96"/>
<dbReference type="Gene3D" id="3.40.50.2020">
    <property type="match status" value="1"/>
</dbReference>
<dbReference type="EMBL" id="CAIX01000464">
    <property type="protein sequence ID" value="CCI10924.1"/>
    <property type="molecule type" value="Genomic_DNA"/>
</dbReference>
<proteinExistence type="predicted"/>
<dbReference type="OrthoDB" id="106623at2759"/>
<evidence type="ECO:0000313" key="2">
    <source>
        <dbReference type="EMBL" id="CCI10924.1"/>
    </source>
</evidence>
<feature type="domain" description="Phosphoribosyltransferase" evidence="1">
    <location>
        <begin position="64"/>
        <end position="267"/>
    </location>
</feature>
<dbReference type="SUPFAM" id="SSF53271">
    <property type="entry name" value="PRTase-like"/>
    <property type="match status" value="1"/>
</dbReference>
<organism evidence="2 3">
    <name type="scientific">Albugo candida</name>
    <dbReference type="NCBI Taxonomy" id="65357"/>
    <lineage>
        <taxon>Eukaryota</taxon>
        <taxon>Sar</taxon>
        <taxon>Stramenopiles</taxon>
        <taxon>Oomycota</taxon>
        <taxon>Peronosporomycetes</taxon>
        <taxon>Albuginales</taxon>
        <taxon>Albuginaceae</taxon>
        <taxon>Albugo</taxon>
    </lineage>
</organism>
<keyword evidence="3" id="KW-1185">Reference proteome</keyword>